<reference evidence="2 3" key="1">
    <citation type="submission" date="2018-06" db="EMBL/GenBank/DDBJ databases">
        <title>Comparative analysis of microorganisms from saline springs in Andes Mountain Range, Colombia.</title>
        <authorList>
            <person name="Rubin E."/>
        </authorList>
    </citation>
    <scope>NUCLEOTIDE SEQUENCE [LARGE SCALE GENOMIC DNA]</scope>
    <source>
        <strain evidence="2 3">USBA-857</strain>
    </source>
</reference>
<protein>
    <submittedName>
        <fullName evidence="2">Virus viroplasmin</fullName>
    </submittedName>
</protein>
<evidence type="ECO:0000313" key="2">
    <source>
        <dbReference type="EMBL" id="RAR60432.1"/>
    </source>
</evidence>
<dbReference type="RefSeq" id="WP_181463086.1">
    <property type="nucleotide sequence ID" value="NZ_JABVXC010000004.1"/>
</dbReference>
<organism evidence="2 3">
    <name type="scientific">Onishia taeanensis</name>
    <dbReference type="NCBI Taxonomy" id="284577"/>
    <lineage>
        <taxon>Bacteria</taxon>
        <taxon>Pseudomonadati</taxon>
        <taxon>Pseudomonadota</taxon>
        <taxon>Gammaproteobacteria</taxon>
        <taxon>Oceanospirillales</taxon>
        <taxon>Halomonadaceae</taxon>
        <taxon>Onishia</taxon>
    </lineage>
</organism>
<dbReference type="Proteomes" id="UP000249700">
    <property type="component" value="Unassembled WGS sequence"/>
</dbReference>
<dbReference type="Pfam" id="PF01693">
    <property type="entry name" value="Cauli_VI"/>
    <property type="match status" value="1"/>
</dbReference>
<proteinExistence type="predicted"/>
<dbReference type="EMBL" id="QLSX01000007">
    <property type="protein sequence ID" value="RAR60432.1"/>
    <property type="molecule type" value="Genomic_DNA"/>
</dbReference>
<evidence type="ECO:0000313" key="3">
    <source>
        <dbReference type="Proteomes" id="UP000249700"/>
    </source>
</evidence>
<accession>A0A328XVS3</accession>
<dbReference type="AlphaFoldDB" id="A0A328XVS3"/>
<dbReference type="InterPro" id="IPR011320">
    <property type="entry name" value="RNase_H1_N"/>
</dbReference>
<name>A0A328XVS3_9GAMM</name>
<gene>
    <name evidence="2" type="ORF">BCL93_107236</name>
</gene>
<feature type="domain" description="Ribonuclease H1 N-terminal" evidence="1">
    <location>
        <begin position="8"/>
        <end position="23"/>
    </location>
</feature>
<evidence type="ECO:0000259" key="1">
    <source>
        <dbReference type="Pfam" id="PF01693"/>
    </source>
</evidence>
<comment type="caution">
    <text evidence="2">The sequence shown here is derived from an EMBL/GenBank/DDBJ whole genome shotgun (WGS) entry which is preliminary data.</text>
</comment>
<sequence length="44" mass="4922">MTAKKAPKFYVVWVGRQTGIFTTQEGDDIWQRGLGPFGPHISAE</sequence>